<dbReference type="GO" id="GO:0004300">
    <property type="term" value="F:enoyl-CoA hydratase activity"/>
    <property type="evidence" value="ECO:0007669"/>
    <property type="project" value="UniProtKB-EC"/>
</dbReference>
<evidence type="ECO:0000313" key="5">
    <source>
        <dbReference type="Proteomes" id="UP000192335"/>
    </source>
</evidence>
<evidence type="ECO:0000256" key="1">
    <source>
        <dbReference type="ARBA" id="ARBA00023098"/>
    </source>
</evidence>
<dbReference type="AlphaFoldDB" id="A0A1X0LB89"/>
<evidence type="ECO:0000313" key="3">
    <source>
        <dbReference type="EMBL" id="VAZ86599.1"/>
    </source>
</evidence>
<organism evidence="3 7">
    <name type="scientific">Mycobacterium persicum</name>
    <dbReference type="NCBI Taxonomy" id="1487726"/>
    <lineage>
        <taxon>Bacteria</taxon>
        <taxon>Bacillati</taxon>
        <taxon>Actinomycetota</taxon>
        <taxon>Actinomycetes</taxon>
        <taxon>Mycobacteriales</taxon>
        <taxon>Mycobacteriaceae</taxon>
        <taxon>Mycobacterium</taxon>
    </lineage>
</organism>
<dbReference type="Proteomes" id="UP000279331">
    <property type="component" value="Unassembled WGS sequence"/>
</dbReference>
<dbReference type="EMBL" id="UPHL01000158">
    <property type="protein sequence ID" value="VAZ86599.1"/>
    <property type="molecule type" value="Genomic_DNA"/>
</dbReference>
<gene>
    <name evidence="3" type="primary">echA8_7</name>
    <name evidence="4" type="synonym">echA8_5</name>
    <name evidence="2" type="ORF">B4U45_13405</name>
    <name evidence="3" type="ORF">LAUMK42_05449</name>
    <name evidence="4" type="ORF">LAUMK4_05292</name>
</gene>
<name>A0A1X0LB89_9MYCO</name>
<evidence type="ECO:0000313" key="7">
    <source>
        <dbReference type="Proteomes" id="UP000279331"/>
    </source>
</evidence>
<protein>
    <submittedName>
        <fullName evidence="3">Enoyl-CoA hydratase echA8</fullName>
        <ecNumber evidence="3">4.2.1.17</ecNumber>
    </submittedName>
</protein>
<dbReference type="PANTHER" id="PTHR11941:SF54">
    <property type="entry name" value="ENOYL-COA HYDRATASE, MITOCHONDRIAL"/>
    <property type="match status" value="1"/>
</dbReference>
<dbReference type="Proteomes" id="UP000192335">
    <property type="component" value="Unassembled WGS sequence"/>
</dbReference>
<dbReference type="PANTHER" id="PTHR11941">
    <property type="entry name" value="ENOYL-COA HYDRATASE-RELATED"/>
    <property type="match status" value="1"/>
</dbReference>
<dbReference type="GeneID" id="66598348"/>
<dbReference type="CDD" id="cd06558">
    <property type="entry name" value="crotonase-like"/>
    <property type="match status" value="1"/>
</dbReference>
<sequence>MSEIRWKIDGPLATVTVSRPNKRNALTAAMWTAIAELVPELAETDGVRLIALRGAGGYFSAGADLADVLAATSDLDAATAYCRIVVGALAAVATCRIPTIAAVDGLAAGGGVELALAADNRIATARSTFRLPFGALGVVPDGITLRRLTTIVGDATAQWMMLTGRPMDAANALRTGLIDDLVTDVPLDTVRRIAESVANHCFPALLRTRELVKPTLDAARIERDAEEMARSFVSGHVREAVVRFTEERFRCAESAASTTAS</sequence>
<dbReference type="GO" id="GO:0006635">
    <property type="term" value="P:fatty acid beta-oxidation"/>
    <property type="evidence" value="ECO:0007669"/>
    <property type="project" value="TreeGrafter"/>
</dbReference>
<dbReference type="Gene3D" id="3.90.226.10">
    <property type="entry name" value="2-enoyl-CoA Hydratase, Chain A, domain 1"/>
    <property type="match status" value="1"/>
</dbReference>
<evidence type="ECO:0000313" key="6">
    <source>
        <dbReference type="Proteomes" id="UP000271464"/>
    </source>
</evidence>
<keyword evidence="1" id="KW-0443">Lipid metabolism</keyword>
<dbReference type="EMBL" id="MWQA01000001">
    <property type="protein sequence ID" value="ORC07442.1"/>
    <property type="molecule type" value="Genomic_DNA"/>
</dbReference>
<accession>A0A1X0LB89</accession>
<evidence type="ECO:0000313" key="2">
    <source>
        <dbReference type="EMBL" id="ORC07442.1"/>
    </source>
</evidence>
<reference evidence="6 7" key="2">
    <citation type="submission" date="2018-09" db="EMBL/GenBank/DDBJ databases">
        <authorList>
            <person name="Tagini F."/>
        </authorList>
    </citation>
    <scope>NUCLEOTIDE SEQUENCE [LARGE SCALE GENOMIC DNA]</scope>
    <source>
        <strain evidence="4 6">MK4</strain>
        <strain evidence="3 7">MK42</strain>
    </source>
</reference>
<dbReference type="EC" id="4.2.1.17" evidence="3"/>
<keyword evidence="6" id="KW-1185">Reference proteome</keyword>
<reference evidence="2 5" key="1">
    <citation type="submission" date="2017-02" db="EMBL/GenBank/DDBJ databases">
        <title>Mycobacterium kansasii genomes.</title>
        <authorList>
            <person name="Borowka P."/>
            <person name="Strapagiel D."/>
            <person name="Marciniak B."/>
            <person name="Lach J."/>
            <person name="Bakula Z."/>
            <person name="Van Ingen J."/>
            <person name="Safianowska A."/>
            <person name="Brzostek A."/>
            <person name="Dziadek J."/>
            <person name="Jagielski T."/>
        </authorList>
    </citation>
    <scope>NUCLEOTIDE SEQUENCE [LARGE SCALE GENOMIC DNA]</scope>
    <source>
        <strain evidence="2 5">12MK</strain>
    </source>
</reference>
<dbReference type="OrthoDB" id="8452484at2"/>
<dbReference type="RefSeq" id="WP_075549813.1">
    <property type="nucleotide sequence ID" value="NZ_CADEAW010000007.1"/>
</dbReference>
<dbReference type="EMBL" id="UPHM01000146">
    <property type="protein sequence ID" value="VBA30946.1"/>
    <property type="molecule type" value="Genomic_DNA"/>
</dbReference>
<proteinExistence type="predicted"/>
<keyword evidence="3" id="KW-0456">Lyase</keyword>
<dbReference type="InterPro" id="IPR029045">
    <property type="entry name" value="ClpP/crotonase-like_dom_sf"/>
</dbReference>
<dbReference type="InterPro" id="IPR001753">
    <property type="entry name" value="Enoyl-CoA_hydra/iso"/>
</dbReference>
<evidence type="ECO:0000313" key="4">
    <source>
        <dbReference type="EMBL" id="VBA30946.1"/>
    </source>
</evidence>
<dbReference type="Pfam" id="PF00378">
    <property type="entry name" value="ECH_1"/>
    <property type="match status" value="1"/>
</dbReference>
<dbReference type="SUPFAM" id="SSF52096">
    <property type="entry name" value="ClpP/crotonase"/>
    <property type="match status" value="1"/>
</dbReference>
<comment type="caution">
    <text evidence="3">The sequence shown here is derived from an EMBL/GenBank/DDBJ whole genome shotgun (WGS) entry which is preliminary data.</text>
</comment>
<dbReference type="Proteomes" id="UP000271464">
    <property type="component" value="Unassembled WGS sequence"/>
</dbReference>